<dbReference type="Proteomes" id="UP000515129">
    <property type="component" value="Unplaced"/>
</dbReference>
<sequence length="344" mass="37929">MQNLTNMDKLVEAIELAEATQHREVGQRVPPFPRKVVQEQRMPEGTQRPVSRPVVPGPQDEPMPTEAPRSLGQPWLAGCTENVLWAEVKVNGRLFLALLDSGIAPPAKAKTKLPITCVHGDTREVPGTHSHLQVPIHLAGAVHHHQKGRPPYVSCAATRQKEGGSALPRQSSEALGRYRSRPTPARLPWLLIWIPNSQPPKSRSCNIWSDSFQMCSPPSLGGPTSWSMTTTHHRAPSSGSDPTMSRRLDDIPSRKSPTTGKSGFKSSILFLLDLPTTFDMVKLQILLSTLLAKDMSGTTLQWFESYLSDKSFEVTFESTMLYQLGYRNTTLVIAYSSSSSSSVL</sequence>
<organism evidence="2 3">
    <name type="scientific">Carassius auratus</name>
    <name type="common">Goldfish</name>
    <dbReference type="NCBI Taxonomy" id="7957"/>
    <lineage>
        <taxon>Eukaryota</taxon>
        <taxon>Metazoa</taxon>
        <taxon>Chordata</taxon>
        <taxon>Craniata</taxon>
        <taxon>Vertebrata</taxon>
        <taxon>Euteleostomi</taxon>
        <taxon>Actinopterygii</taxon>
        <taxon>Neopterygii</taxon>
        <taxon>Teleostei</taxon>
        <taxon>Ostariophysi</taxon>
        <taxon>Cypriniformes</taxon>
        <taxon>Cyprinidae</taxon>
        <taxon>Cyprininae</taxon>
        <taxon>Carassius</taxon>
    </lineage>
</organism>
<protein>
    <submittedName>
        <fullName evidence="3">Uncharacterized protein LOC113093856</fullName>
    </submittedName>
</protein>
<gene>
    <name evidence="3" type="primary">LOC113093856</name>
</gene>
<evidence type="ECO:0000256" key="1">
    <source>
        <dbReference type="SAM" id="MobiDB-lite"/>
    </source>
</evidence>
<reference evidence="3" key="1">
    <citation type="submission" date="2025-08" db="UniProtKB">
        <authorList>
            <consortium name="RefSeq"/>
        </authorList>
    </citation>
    <scope>IDENTIFICATION</scope>
    <source>
        <strain evidence="3">Wakin</strain>
        <tissue evidence="3">Muscle</tissue>
    </source>
</reference>
<accession>A0A6P6P2A0</accession>
<feature type="region of interest" description="Disordered" evidence="1">
    <location>
        <begin position="223"/>
        <end position="261"/>
    </location>
</feature>
<keyword evidence="2" id="KW-1185">Reference proteome</keyword>
<evidence type="ECO:0000313" key="2">
    <source>
        <dbReference type="Proteomes" id="UP000515129"/>
    </source>
</evidence>
<proteinExistence type="predicted"/>
<dbReference type="KEGG" id="caua:113093856"/>
<feature type="compositionally biased region" description="Basic and acidic residues" evidence="1">
    <location>
        <begin position="244"/>
        <end position="253"/>
    </location>
</feature>
<dbReference type="GeneID" id="113093856"/>
<dbReference type="RefSeq" id="XP_026115216.1">
    <property type="nucleotide sequence ID" value="XM_026259431.1"/>
</dbReference>
<evidence type="ECO:0000313" key="3">
    <source>
        <dbReference type="RefSeq" id="XP_026115216.1"/>
    </source>
</evidence>
<dbReference type="OrthoDB" id="8936366at2759"/>
<name>A0A6P6P2A0_CARAU</name>
<feature type="region of interest" description="Disordered" evidence="1">
    <location>
        <begin position="38"/>
        <end position="72"/>
    </location>
</feature>
<dbReference type="AlphaFoldDB" id="A0A6P6P2A0"/>
<feature type="region of interest" description="Disordered" evidence="1">
    <location>
        <begin position="159"/>
        <end position="179"/>
    </location>
</feature>